<sequence length="84" mass="9072">MSPSSETLQISSKPERGCVTGISEIGNVQLRRSKSVAAGDSQRKCQNGYRAAEDMSGISLVPRKHIICNSSKAFSLRVSAFVKE</sequence>
<organism evidence="1 2">
    <name type="scientific">Araneus ventricosus</name>
    <name type="common">Orbweaver spider</name>
    <name type="synonym">Epeira ventricosa</name>
    <dbReference type="NCBI Taxonomy" id="182803"/>
    <lineage>
        <taxon>Eukaryota</taxon>
        <taxon>Metazoa</taxon>
        <taxon>Ecdysozoa</taxon>
        <taxon>Arthropoda</taxon>
        <taxon>Chelicerata</taxon>
        <taxon>Arachnida</taxon>
        <taxon>Araneae</taxon>
        <taxon>Araneomorphae</taxon>
        <taxon>Entelegynae</taxon>
        <taxon>Araneoidea</taxon>
        <taxon>Araneidae</taxon>
        <taxon>Araneus</taxon>
    </lineage>
</organism>
<comment type="caution">
    <text evidence="1">The sequence shown here is derived from an EMBL/GenBank/DDBJ whole genome shotgun (WGS) entry which is preliminary data.</text>
</comment>
<dbReference type="AlphaFoldDB" id="A0A4Y2LHE9"/>
<proteinExistence type="predicted"/>
<dbReference type="Proteomes" id="UP000499080">
    <property type="component" value="Unassembled WGS sequence"/>
</dbReference>
<evidence type="ECO:0000313" key="1">
    <source>
        <dbReference type="EMBL" id="GBN14148.1"/>
    </source>
</evidence>
<reference evidence="1 2" key="1">
    <citation type="journal article" date="2019" name="Sci. Rep.">
        <title>Orb-weaving spider Araneus ventricosus genome elucidates the spidroin gene catalogue.</title>
        <authorList>
            <person name="Kono N."/>
            <person name="Nakamura H."/>
            <person name="Ohtoshi R."/>
            <person name="Moran D.A.P."/>
            <person name="Shinohara A."/>
            <person name="Yoshida Y."/>
            <person name="Fujiwara M."/>
            <person name="Mori M."/>
            <person name="Tomita M."/>
            <person name="Arakawa K."/>
        </authorList>
    </citation>
    <scope>NUCLEOTIDE SEQUENCE [LARGE SCALE GENOMIC DNA]</scope>
</reference>
<keyword evidence="2" id="KW-1185">Reference proteome</keyword>
<name>A0A4Y2LHE9_ARAVE</name>
<dbReference type="EMBL" id="BGPR01005869">
    <property type="protein sequence ID" value="GBN14148.1"/>
    <property type="molecule type" value="Genomic_DNA"/>
</dbReference>
<evidence type="ECO:0000313" key="2">
    <source>
        <dbReference type="Proteomes" id="UP000499080"/>
    </source>
</evidence>
<protein>
    <submittedName>
        <fullName evidence="1">Uncharacterized protein</fullName>
    </submittedName>
</protein>
<gene>
    <name evidence="1" type="ORF">AVEN_229803_1</name>
</gene>
<accession>A0A4Y2LHE9</accession>